<name>A0A6N3FAR6_FLAPL</name>
<protein>
    <submittedName>
        <fullName evidence="2">Uncharacterized protein</fullName>
    </submittedName>
</protein>
<dbReference type="AlphaFoldDB" id="A0A6N3FAR6"/>
<sequence>MYMRGRFSYIAGEWIILKPIYHAGQIISAYETVMGLPAAERLTGSDGTFKPEADQQRIDEVHKKALAAAELPMDWDGLTDRMRDCLLAKELAVGETVLFAATEPYGGPGDFALRGGVIQSIDPERGTCTIRGDFFPMDDVPLHYVLGSYDRSVSEEHYGFPHIRPLLGEHPELAERYLREAEARWNTQYGQSAATTEVPKNTMQTMGGIS</sequence>
<gene>
    <name evidence="2" type="ORF">FPLFYP42_00010</name>
</gene>
<feature type="region of interest" description="Disordered" evidence="1">
    <location>
        <begin position="190"/>
        <end position="210"/>
    </location>
</feature>
<evidence type="ECO:0000256" key="1">
    <source>
        <dbReference type="SAM" id="MobiDB-lite"/>
    </source>
</evidence>
<reference evidence="2" key="1">
    <citation type="submission" date="2019-11" db="EMBL/GenBank/DDBJ databases">
        <authorList>
            <person name="Feng L."/>
        </authorList>
    </citation>
    <scope>NUCLEOTIDE SEQUENCE</scope>
    <source>
        <strain evidence="2">FplautiiLFYP42</strain>
    </source>
</reference>
<proteinExistence type="predicted"/>
<evidence type="ECO:0000313" key="2">
    <source>
        <dbReference type="EMBL" id="VYU49212.1"/>
    </source>
</evidence>
<accession>A0A6N3FAR6</accession>
<organism evidence="2">
    <name type="scientific">Flavonifractor plautii</name>
    <name type="common">Fusobacterium plautii</name>
    <dbReference type="NCBI Taxonomy" id="292800"/>
    <lineage>
        <taxon>Bacteria</taxon>
        <taxon>Bacillati</taxon>
        <taxon>Bacillota</taxon>
        <taxon>Clostridia</taxon>
        <taxon>Eubacteriales</taxon>
        <taxon>Oscillospiraceae</taxon>
        <taxon>Flavonifractor</taxon>
    </lineage>
</organism>
<dbReference type="EMBL" id="CACRUB010000045">
    <property type="protein sequence ID" value="VYU49212.1"/>
    <property type="molecule type" value="Genomic_DNA"/>
</dbReference>